<reference evidence="2" key="1">
    <citation type="submission" date="2023-03" db="EMBL/GenBank/DDBJ databases">
        <title>Massive genome expansion in bonnet fungi (Mycena s.s.) driven by repeated elements and novel gene families across ecological guilds.</title>
        <authorList>
            <consortium name="Lawrence Berkeley National Laboratory"/>
            <person name="Harder C.B."/>
            <person name="Miyauchi S."/>
            <person name="Viragh M."/>
            <person name="Kuo A."/>
            <person name="Thoen E."/>
            <person name="Andreopoulos B."/>
            <person name="Lu D."/>
            <person name="Skrede I."/>
            <person name="Drula E."/>
            <person name="Henrissat B."/>
            <person name="Morin E."/>
            <person name="Kohler A."/>
            <person name="Barry K."/>
            <person name="LaButti K."/>
            <person name="Morin E."/>
            <person name="Salamov A."/>
            <person name="Lipzen A."/>
            <person name="Mereny Z."/>
            <person name="Hegedus B."/>
            <person name="Baldrian P."/>
            <person name="Stursova M."/>
            <person name="Weitz H."/>
            <person name="Taylor A."/>
            <person name="Grigoriev I.V."/>
            <person name="Nagy L.G."/>
            <person name="Martin F."/>
            <person name="Kauserud H."/>
        </authorList>
    </citation>
    <scope>NUCLEOTIDE SEQUENCE</scope>
    <source>
        <strain evidence="2">CBHHK188m</strain>
    </source>
</reference>
<dbReference type="Proteomes" id="UP001215280">
    <property type="component" value="Unassembled WGS sequence"/>
</dbReference>
<organism evidence="2 3">
    <name type="scientific">Mycena maculata</name>
    <dbReference type="NCBI Taxonomy" id="230809"/>
    <lineage>
        <taxon>Eukaryota</taxon>
        <taxon>Fungi</taxon>
        <taxon>Dikarya</taxon>
        <taxon>Basidiomycota</taxon>
        <taxon>Agaricomycotina</taxon>
        <taxon>Agaricomycetes</taxon>
        <taxon>Agaricomycetidae</taxon>
        <taxon>Agaricales</taxon>
        <taxon>Marasmiineae</taxon>
        <taxon>Mycenaceae</taxon>
        <taxon>Mycena</taxon>
    </lineage>
</organism>
<feature type="region of interest" description="Disordered" evidence="1">
    <location>
        <begin position="95"/>
        <end position="131"/>
    </location>
</feature>
<gene>
    <name evidence="2" type="ORF">DFH07DRAFT_726096</name>
</gene>
<sequence>AVRIEWAKTRARAMRWKEEVDLLEEEMRRTHAFHVWWAGWWRDRVGLRGLEEGPQLEGDTAYALRQMAVQTTLAEQCAKEWRHLPDLIRRGRAGELREEGVAVEGPVESDDDDRDEVDSDGEEEEPIPLLPRREVKGAYIDEVLAM</sequence>
<name>A0AAD7KGX1_9AGAR</name>
<feature type="non-terminal residue" evidence="2">
    <location>
        <position position="1"/>
    </location>
</feature>
<proteinExistence type="predicted"/>
<keyword evidence="3" id="KW-1185">Reference proteome</keyword>
<comment type="caution">
    <text evidence="2">The sequence shown here is derived from an EMBL/GenBank/DDBJ whole genome shotgun (WGS) entry which is preliminary data.</text>
</comment>
<protein>
    <submittedName>
        <fullName evidence="2">Uncharacterized protein</fullName>
    </submittedName>
</protein>
<evidence type="ECO:0000313" key="3">
    <source>
        <dbReference type="Proteomes" id="UP001215280"/>
    </source>
</evidence>
<dbReference type="AlphaFoldDB" id="A0AAD7KGX1"/>
<evidence type="ECO:0000256" key="1">
    <source>
        <dbReference type="SAM" id="MobiDB-lite"/>
    </source>
</evidence>
<accession>A0AAD7KGX1</accession>
<dbReference type="EMBL" id="JARJLG010000001">
    <property type="protein sequence ID" value="KAJ7785318.1"/>
    <property type="molecule type" value="Genomic_DNA"/>
</dbReference>
<evidence type="ECO:0000313" key="2">
    <source>
        <dbReference type="EMBL" id="KAJ7785318.1"/>
    </source>
</evidence>
<feature type="compositionally biased region" description="Acidic residues" evidence="1">
    <location>
        <begin position="107"/>
        <end position="126"/>
    </location>
</feature>